<dbReference type="AlphaFoldDB" id="A0A5B6WF52"/>
<dbReference type="Proteomes" id="UP000325315">
    <property type="component" value="Unassembled WGS sequence"/>
</dbReference>
<protein>
    <submittedName>
        <fullName evidence="1">Chromo domain-containing protein</fullName>
    </submittedName>
</protein>
<sequence>MFRQYRFDPSHILSEEIDNLCSGNKELRNKSVPLVKVLWQLHGLEEATWETEENMKSQYPNIFSGKIFGDENSFKWEEL</sequence>
<gene>
    <name evidence="1" type="ORF">EPI10_020868</name>
</gene>
<comment type="caution">
    <text evidence="1">The sequence shown here is derived from an EMBL/GenBank/DDBJ whole genome shotgun (WGS) entry which is preliminary data.</text>
</comment>
<name>A0A5B6WF52_9ROSI</name>
<accession>A0A5B6WF52</accession>
<proteinExistence type="predicted"/>
<dbReference type="OrthoDB" id="1723102at2759"/>
<dbReference type="EMBL" id="SMMG02000003">
    <property type="protein sequence ID" value="KAA3480441.1"/>
    <property type="molecule type" value="Genomic_DNA"/>
</dbReference>
<evidence type="ECO:0000313" key="2">
    <source>
        <dbReference type="Proteomes" id="UP000325315"/>
    </source>
</evidence>
<organism evidence="1 2">
    <name type="scientific">Gossypium australe</name>
    <dbReference type="NCBI Taxonomy" id="47621"/>
    <lineage>
        <taxon>Eukaryota</taxon>
        <taxon>Viridiplantae</taxon>
        <taxon>Streptophyta</taxon>
        <taxon>Embryophyta</taxon>
        <taxon>Tracheophyta</taxon>
        <taxon>Spermatophyta</taxon>
        <taxon>Magnoliopsida</taxon>
        <taxon>eudicotyledons</taxon>
        <taxon>Gunneridae</taxon>
        <taxon>Pentapetalae</taxon>
        <taxon>rosids</taxon>
        <taxon>malvids</taxon>
        <taxon>Malvales</taxon>
        <taxon>Malvaceae</taxon>
        <taxon>Malvoideae</taxon>
        <taxon>Gossypium</taxon>
    </lineage>
</organism>
<keyword evidence="2" id="KW-1185">Reference proteome</keyword>
<reference evidence="2" key="1">
    <citation type="journal article" date="2019" name="Plant Biotechnol. J.">
        <title>Genome sequencing of the Australian wild diploid species Gossypium australe highlights disease resistance and delayed gland morphogenesis.</title>
        <authorList>
            <person name="Cai Y."/>
            <person name="Cai X."/>
            <person name="Wang Q."/>
            <person name="Wang P."/>
            <person name="Zhang Y."/>
            <person name="Cai C."/>
            <person name="Xu Y."/>
            <person name="Wang K."/>
            <person name="Zhou Z."/>
            <person name="Wang C."/>
            <person name="Geng S."/>
            <person name="Li B."/>
            <person name="Dong Q."/>
            <person name="Hou Y."/>
            <person name="Wang H."/>
            <person name="Ai P."/>
            <person name="Liu Z."/>
            <person name="Yi F."/>
            <person name="Sun M."/>
            <person name="An G."/>
            <person name="Cheng J."/>
            <person name="Zhang Y."/>
            <person name="Shi Q."/>
            <person name="Xie Y."/>
            <person name="Shi X."/>
            <person name="Chang Y."/>
            <person name="Huang F."/>
            <person name="Chen Y."/>
            <person name="Hong S."/>
            <person name="Mi L."/>
            <person name="Sun Q."/>
            <person name="Zhang L."/>
            <person name="Zhou B."/>
            <person name="Peng R."/>
            <person name="Zhang X."/>
            <person name="Liu F."/>
        </authorList>
    </citation>
    <scope>NUCLEOTIDE SEQUENCE [LARGE SCALE GENOMIC DNA]</scope>
    <source>
        <strain evidence="2">cv. PA1801</strain>
    </source>
</reference>
<evidence type="ECO:0000313" key="1">
    <source>
        <dbReference type="EMBL" id="KAA3480441.1"/>
    </source>
</evidence>